<evidence type="ECO:0000313" key="3">
    <source>
        <dbReference type="Proteomes" id="UP000007091"/>
    </source>
</evidence>
<dbReference type="Proteomes" id="UP000007091">
    <property type="component" value="Chromosome"/>
</dbReference>
<protein>
    <submittedName>
        <fullName evidence="2">Uncharacterized protein</fullName>
    </submittedName>
</protein>
<organism evidence="2 3">
    <name type="scientific">Helicobacter pylori (strain B8)</name>
    <dbReference type="NCBI Taxonomy" id="693745"/>
    <lineage>
        <taxon>Bacteria</taxon>
        <taxon>Pseudomonadati</taxon>
        <taxon>Campylobacterota</taxon>
        <taxon>Epsilonproteobacteria</taxon>
        <taxon>Campylobacterales</taxon>
        <taxon>Helicobacteraceae</taxon>
        <taxon>Helicobacter</taxon>
    </lineage>
</organism>
<feature type="region of interest" description="Disordered" evidence="1">
    <location>
        <begin position="14"/>
        <end position="45"/>
    </location>
</feature>
<evidence type="ECO:0000256" key="1">
    <source>
        <dbReference type="SAM" id="MobiDB-lite"/>
    </source>
</evidence>
<dbReference type="HOGENOM" id="CLU_3200619_0_0_7"/>
<gene>
    <name evidence="2" type="ordered locus">HPB8_1601</name>
</gene>
<dbReference type="AlphaFoldDB" id="D7FG50"/>
<evidence type="ECO:0000313" key="2">
    <source>
        <dbReference type="EMBL" id="CBI67158.1"/>
    </source>
</evidence>
<accession>D7FG50</accession>
<sequence>MFFKRVRISHQASDHFYNPMKTPQKSRTNPPTRKPLSFLGLGERS</sequence>
<feature type="compositionally biased region" description="Polar residues" evidence="1">
    <location>
        <begin position="21"/>
        <end position="31"/>
    </location>
</feature>
<dbReference type="KEGG" id="hpl:HPB8_1601"/>
<name>D7FG50_HELP3</name>
<reference evidence="2 3" key="1">
    <citation type="journal article" date="2010" name="BMC Genomics">
        <title>Sequencing, annotation, and comparative genome analysis of the gerbil-adapted Helicobacter pylori strain B8.</title>
        <authorList>
            <person name="Farnbacher M."/>
            <person name="Jahns T."/>
            <person name="Willrodt D."/>
            <person name="Daniel R."/>
            <person name="Haas R."/>
            <person name="Goesmann A."/>
            <person name="Kurtz S."/>
            <person name="Rieder G."/>
        </authorList>
    </citation>
    <scope>NUCLEOTIDE SEQUENCE [LARGE SCALE GENOMIC DNA]</scope>
    <source>
        <strain evidence="2 3">B8</strain>
    </source>
</reference>
<proteinExistence type="predicted"/>
<dbReference type="EMBL" id="FN598874">
    <property type="protein sequence ID" value="CBI67158.1"/>
    <property type="molecule type" value="Genomic_DNA"/>
</dbReference>